<proteinExistence type="inferred from homology"/>
<feature type="transmembrane region" description="Helical" evidence="10">
    <location>
        <begin position="240"/>
        <end position="258"/>
    </location>
</feature>
<evidence type="ECO:0000256" key="2">
    <source>
        <dbReference type="ARBA" id="ARBA00022475"/>
    </source>
</evidence>
<gene>
    <name evidence="10 12" type="primary">murJ</name>
    <name evidence="12" type="ORF">MYVALT_F_01000</name>
</gene>
<feature type="transmembrane region" description="Helical" evidence="10">
    <location>
        <begin position="90"/>
        <end position="114"/>
    </location>
</feature>
<keyword evidence="6 10" id="KW-1133">Transmembrane helix</keyword>
<keyword evidence="4 10" id="KW-0133">Cell shape</keyword>
<evidence type="ECO:0000313" key="12">
    <source>
        <dbReference type="EMBL" id="CAG7600265.1"/>
    </source>
</evidence>
<organism evidence="12 13">
    <name type="scientific">Candidatus Vallotiella hemipterorum</name>
    <dbReference type="NCBI Taxonomy" id="1177213"/>
    <lineage>
        <taxon>Bacteria</taxon>
        <taxon>Pseudomonadati</taxon>
        <taxon>Pseudomonadota</taxon>
        <taxon>Betaproteobacteria</taxon>
        <taxon>Burkholderiales</taxon>
        <taxon>Burkholderiaceae</taxon>
        <taxon>Candidatus Vallotiella</taxon>
    </lineage>
</organism>
<protein>
    <recommendedName>
        <fullName evidence="10">Probable lipid II flippase MurJ</fullName>
    </recommendedName>
</protein>
<evidence type="ECO:0000256" key="11">
    <source>
        <dbReference type="PIRNR" id="PIRNR002869"/>
    </source>
</evidence>
<feature type="transmembrane region" description="Helical" evidence="10">
    <location>
        <begin position="387"/>
        <end position="406"/>
    </location>
</feature>
<keyword evidence="2 10" id="KW-1003">Cell membrane</keyword>
<evidence type="ECO:0000256" key="10">
    <source>
        <dbReference type="HAMAP-Rule" id="MF_02078"/>
    </source>
</evidence>
<dbReference type="HAMAP" id="MF_02078">
    <property type="entry name" value="MurJ_MviN"/>
    <property type="match status" value="1"/>
</dbReference>
<dbReference type="InterPro" id="IPR004268">
    <property type="entry name" value="MurJ"/>
</dbReference>
<feature type="transmembrane region" description="Helical" evidence="10">
    <location>
        <begin position="412"/>
        <end position="433"/>
    </location>
</feature>
<dbReference type="PANTHER" id="PTHR47019">
    <property type="entry name" value="LIPID II FLIPPASE MURJ"/>
    <property type="match status" value="1"/>
</dbReference>
<keyword evidence="3 10" id="KW-0812">Transmembrane</keyword>
<evidence type="ECO:0000313" key="13">
    <source>
        <dbReference type="Proteomes" id="UP000693996"/>
    </source>
</evidence>
<reference evidence="12" key="1">
    <citation type="submission" date="2021-06" db="EMBL/GenBank/DDBJ databases">
        <authorList>
            <person name="Szabo G."/>
        </authorList>
    </citation>
    <scope>NUCLEOTIDE SEQUENCE</scope>
    <source>
        <strain evidence="12">MYVALT</strain>
    </source>
</reference>
<comment type="similarity">
    <text evidence="9 10 11">Belongs to the MurJ/MviN family.</text>
</comment>
<feature type="transmembrane region" description="Helical" evidence="10">
    <location>
        <begin position="186"/>
        <end position="208"/>
    </location>
</feature>
<dbReference type="PANTHER" id="PTHR47019:SF1">
    <property type="entry name" value="LIPID II FLIPPASE MURJ"/>
    <property type="match status" value="1"/>
</dbReference>
<dbReference type="Proteomes" id="UP000693996">
    <property type="component" value="Chromosome"/>
</dbReference>
<evidence type="ECO:0000256" key="3">
    <source>
        <dbReference type="ARBA" id="ARBA00022692"/>
    </source>
</evidence>
<sequence>MNLLRTLFTVTSFTLLSRITGLVREILIASTFGASVYTDAFNVAFRIPNLLRRLSAEGAFSQAFVPILAEFKSQKGHGATHALVDATSIVLTWVLVGFSMLGIVSSGFIVWVVASGLHHNNKIFALAVTMTQIMFPYILLISLTALATSVLNTYNNFSLPAFSPVLLNISFIISTLVIAPRLDTPIYALAFSVLAGGILQLLIQLLGLKRVHMIPRIRLNLVIALAHPGIKRVLWKMMPASFAVSVAQLSLIVSTNIASHLEAGSVSWLSYADRLMEFPAALLGGALGTILLPSLSKAHTNADASEYSALLDWGLRLTFLLAAPSAVALFIYAKPLTATLFNYGQFSSHDVSMVSQALSAYGVGLLGLTLTKILAPGFYAKQDTKTPVKIALIVMGITQLCNALLVPHLAHAGLSLSISIGACVNALLLFFGLRRRSIYTPSARWGVFFMQLIIACITLAIVMHWFAQLFDWVELGRYPGIRIAVLSVTLVILVILYFMMLSLMGFKYKCLYHRAK</sequence>
<evidence type="ECO:0000256" key="9">
    <source>
        <dbReference type="ARBA" id="ARBA00061532"/>
    </source>
</evidence>
<keyword evidence="13" id="KW-1185">Reference proteome</keyword>
<feature type="transmembrane region" description="Helical" evidence="10">
    <location>
        <begin position="278"/>
        <end position="295"/>
    </location>
</feature>
<dbReference type="GO" id="GO:0015648">
    <property type="term" value="F:lipid-linked peptidoglycan transporter activity"/>
    <property type="evidence" value="ECO:0007669"/>
    <property type="project" value="UniProtKB-UniRule"/>
</dbReference>
<keyword evidence="10 11" id="KW-0813">Transport</keyword>
<keyword evidence="10" id="KW-0997">Cell inner membrane</keyword>
<dbReference type="KEGG" id="vtr:MYVALT_F_01000"/>
<feature type="transmembrane region" description="Helical" evidence="10">
    <location>
        <begin position="445"/>
        <end position="467"/>
    </location>
</feature>
<comment type="function">
    <text evidence="8 10 11">Involved in peptidoglycan biosynthesis. Transports lipid-linked peptidoglycan precursors from the inner to the outer leaflet of the cytoplasmic membrane.</text>
</comment>
<dbReference type="AlphaFoldDB" id="A0A916JTP5"/>
<evidence type="ECO:0000256" key="1">
    <source>
        <dbReference type="ARBA" id="ARBA00004651"/>
    </source>
</evidence>
<comment type="subcellular location">
    <subcellularLocation>
        <location evidence="10">Cell inner membrane</location>
        <topology evidence="10">Multi-pass membrane protein</topology>
    </subcellularLocation>
    <subcellularLocation>
        <location evidence="1">Cell membrane</location>
        <topology evidence="1">Multi-pass membrane protein</topology>
    </subcellularLocation>
</comment>
<evidence type="ECO:0000256" key="5">
    <source>
        <dbReference type="ARBA" id="ARBA00022984"/>
    </source>
</evidence>
<evidence type="ECO:0000256" key="8">
    <source>
        <dbReference type="ARBA" id="ARBA00060041"/>
    </source>
</evidence>
<feature type="transmembrane region" description="Helical" evidence="10">
    <location>
        <begin position="353"/>
        <end position="375"/>
    </location>
</feature>
<evidence type="ECO:0000256" key="6">
    <source>
        <dbReference type="ARBA" id="ARBA00022989"/>
    </source>
</evidence>
<dbReference type="InterPro" id="IPR051050">
    <property type="entry name" value="Lipid_II_flippase_MurJ/MviN"/>
</dbReference>
<dbReference type="GO" id="GO:0009252">
    <property type="term" value="P:peptidoglycan biosynthetic process"/>
    <property type="evidence" value="ECO:0007669"/>
    <property type="project" value="UniProtKB-UniRule"/>
</dbReference>
<dbReference type="GO" id="GO:0071555">
    <property type="term" value="P:cell wall organization"/>
    <property type="evidence" value="ECO:0007669"/>
    <property type="project" value="UniProtKB-KW"/>
</dbReference>
<name>A0A916JTP5_9BURK</name>
<feature type="transmembrane region" description="Helical" evidence="10">
    <location>
        <begin position="479"/>
        <end position="506"/>
    </location>
</feature>
<feature type="transmembrane region" description="Helical" evidence="10">
    <location>
        <begin position="134"/>
        <end position="154"/>
    </location>
</feature>
<dbReference type="RefSeq" id="WP_216796760.1">
    <property type="nucleotide sequence ID" value="NZ_OU343031.1"/>
</dbReference>
<keyword evidence="7 10" id="KW-0472">Membrane</keyword>
<dbReference type="Pfam" id="PF03023">
    <property type="entry name" value="MurJ"/>
    <property type="match status" value="1"/>
</dbReference>
<dbReference type="GO" id="GO:0034204">
    <property type="term" value="P:lipid translocation"/>
    <property type="evidence" value="ECO:0007669"/>
    <property type="project" value="TreeGrafter"/>
</dbReference>
<dbReference type="GO" id="GO:0008360">
    <property type="term" value="P:regulation of cell shape"/>
    <property type="evidence" value="ECO:0007669"/>
    <property type="project" value="UniProtKB-KW"/>
</dbReference>
<dbReference type="PIRSF" id="PIRSF002869">
    <property type="entry name" value="MviN"/>
    <property type="match status" value="1"/>
</dbReference>
<keyword evidence="5 10" id="KW-0573">Peptidoglycan synthesis</keyword>
<comment type="pathway">
    <text evidence="10">Cell wall biogenesis; peptidoglycan biosynthesis.</text>
</comment>
<dbReference type="EMBL" id="OU343031">
    <property type="protein sequence ID" value="CAG7600265.1"/>
    <property type="molecule type" value="Genomic_DNA"/>
</dbReference>
<keyword evidence="10 11" id="KW-0961">Cell wall biogenesis/degradation</keyword>
<feature type="transmembrane region" description="Helical" evidence="10">
    <location>
        <begin position="161"/>
        <end position="180"/>
    </location>
</feature>
<dbReference type="CDD" id="cd13123">
    <property type="entry name" value="MATE_MurJ_like"/>
    <property type="match status" value="1"/>
</dbReference>
<feature type="transmembrane region" description="Helical" evidence="10">
    <location>
        <begin position="315"/>
        <end position="333"/>
    </location>
</feature>
<evidence type="ECO:0000256" key="7">
    <source>
        <dbReference type="ARBA" id="ARBA00023136"/>
    </source>
</evidence>
<accession>A0A916JTP5</accession>
<dbReference type="NCBIfam" id="TIGR01695">
    <property type="entry name" value="murJ_mviN"/>
    <property type="match status" value="1"/>
</dbReference>
<evidence type="ECO:0000256" key="4">
    <source>
        <dbReference type="ARBA" id="ARBA00022960"/>
    </source>
</evidence>
<dbReference type="GO" id="GO:0005886">
    <property type="term" value="C:plasma membrane"/>
    <property type="evidence" value="ECO:0007669"/>
    <property type="project" value="UniProtKB-SubCell"/>
</dbReference>